<evidence type="ECO:0000313" key="2">
    <source>
        <dbReference type="Proteomes" id="UP000317722"/>
    </source>
</evidence>
<dbReference type="RefSeq" id="WP_140740003.1">
    <property type="nucleotide sequence ID" value="NZ_RCZM01000003.1"/>
</dbReference>
<reference evidence="1 2" key="1">
    <citation type="journal article" date="2019" name="Environ. Microbiol.">
        <title>Species interactions and distinct microbial communities in high Arctic permafrost affected cryosols are associated with the CH4 and CO2 gas fluxes.</title>
        <authorList>
            <person name="Altshuler I."/>
            <person name="Hamel J."/>
            <person name="Turney S."/>
            <person name="Magnuson E."/>
            <person name="Levesque R."/>
            <person name="Greer C."/>
            <person name="Whyte L.G."/>
        </authorList>
    </citation>
    <scope>NUCLEOTIDE SEQUENCE [LARGE SCALE GENOMIC DNA]</scope>
    <source>
        <strain evidence="1 2">S9.3A</strain>
    </source>
</reference>
<dbReference type="OrthoDB" id="4868654at2"/>
<evidence type="ECO:0000313" key="1">
    <source>
        <dbReference type="EMBL" id="TPG17120.1"/>
    </source>
</evidence>
<dbReference type="EMBL" id="RCZM01000003">
    <property type="protein sequence ID" value="TPG17120.1"/>
    <property type="molecule type" value="Genomic_DNA"/>
</dbReference>
<dbReference type="Proteomes" id="UP000317722">
    <property type="component" value="Unassembled WGS sequence"/>
</dbReference>
<organism evidence="1 2">
    <name type="scientific">Pedococcus bigeumensis</name>
    <dbReference type="NCBI Taxonomy" id="433644"/>
    <lineage>
        <taxon>Bacteria</taxon>
        <taxon>Bacillati</taxon>
        <taxon>Actinomycetota</taxon>
        <taxon>Actinomycetes</taxon>
        <taxon>Micrococcales</taxon>
        <taxon>Intrasporangiaceae</taxon>
        <taxon>Pedococcus</taxon>
    </lineage>
</organism>
<gene>
    <name evidence="1" type="ORF">EAH86_10140</name>
</gene>
<comment type="caution">
    <text evidence="1">The sequence shown here is derived from an EMBL/GenBank/DDBJ whole genome shotgun (WGS) entry which is preliminary data.</text>
</comment>
<name>A0A502CX59_9MICO</name>
<protein>
    <submittedName>
        <fullName evidence="1">Uncharacterized protein</fullName>
    </submittedName>
</protein>
<accession>A0A502CX59</accession>
<keyword evidence="2" id="KW-1185">Reference proteome</keyword>
<sequence length="66" mass="7612">MNTTVTSRNRRHHPDLAHHHPVIQKVRGRWMWSCDCGSSSCRTDLTQLNWHQVVVEALRHATTIAA</sequence>
<proteinExistence type="predicted"/>
<dbReference type="AlphaFoldDB" id="A0A502CX59"/>